<evidence type="ECO:0000313" key="2">
    <source>
        <dbReference type="EMBL" id="PXW59010.1"/>
    </source>
</evidence>
<keyword evidence="1" id="KW-0732">Signal</keyword>
<reference evidence="2 3" key="1">
    <citation type="submission" date="2018-05" db="EMBL/GenBank/DDBJ databases">
        <title>Genomic Encyclopedia of Type Strains, Phase IV (KMG-IV): sequencing the most valuable type-strain genomes for metagenomic binning, comparative biology and taxonomic classification.</title>
        <authorList>
            <person name="Goeker M."/>
        </authorList>
    </citation>
    <scope>NUCLEOTIDE SEQUENCE [LARGE SCALE GENOMIC DNA]</scope>
    <source>
        <strain evidence="2 3">DSM 6462</strain>
    </source>
</reference>
<comment type="caution">
    <text evidence="2">The sequence shown here is derived from an EMBL/GenBank/DDBJ whole genome shotgun (WGS) entry which is preliminary data.</text>
</comment>
<feature type="signal peptide" evidence="1">
    <location>
        <begin position="1"/>
        <end position="33"/>
    </location>
</feature>
<dbReference type="RefSeq" id="WP_170147240.1">
    <property type="nucleotide sequence ID" value="NZ_CAKNFM010000006.1"/>
</dbReference>
<dbReference type="Proteomes" id="UP000248021">
    <property type="component" value="Unassembled WGS sequence"/>
</dbReference>
<feature type="chain" id="PRO_5016064342" evidence="1">
    <location>
        <begin position="34"/>
        <end position="283"/>
    </location>
</feature>
<protein>
    <submittedName>
        <fullName evidence="2">Uncharacterized protein DUF3108</fullName>
    </submittedName>
</protein>
<evidence type="ECO:0000256" key="1">
    <source>
        <dbReference type="SAM" id="SignalP"/>
    </source>
</evidence>
<organism evidence="2 3">
    <name type="scientific">Chelatococcus asaccharovorans</name>
    <dbReference type="NCBI Taxonomy" id="28210"/>
    <lineage>
        <taxon>Bacteria</taxon>
        <taxon>Pseudomonadati</taxon>
        <taxon>Pseudomonadota</taxon>
        <taxon>Alphaproteobacteria</taxon>
        <taxon>Hyphomicrobiales</taxon>
        <taxon>Chelatococcaceae</taxon>
        <taxon>Chelatococcus</taxon>
    </lineage>
</organism>
<dbReference type="AlphaFoldDB" id="A0A2V3U8H1"/>
<proteinExistence type="predicted"/>
<gene>
    <name evidence="2" type="ORF">C7450_105359</name>
</gene>
<keyword evidence="3" id="KW-1185">Reference proteome</keyword>
<accession>A0A2V3U8H1</accession>
<name>A0A2V3U8H1_9HYPH</name>
<dbReference type="Pfam" id="PF11306">
    <property type="entry name" value="DUF3108"/>
    <property type="match status" value="1"/>
</dbReference>
<dbReference type="InterPro" id="IPR021457">
    <property type="entry name" value="DUF3108"/>
</dbReference>
<dbReference type="EMBL" id="QJJK01000005">
    <property type="protein sequence ID" value="PXW59010.1"/>
    <property type="molecule type" value="Genomic_DNA"/>
</dbReference>
<evidence type="ECO:0000313" key="3">
    <source>
        <dbReference type="Proteomes" id="UP000248021"/>
    </source>
</evidence>
<sequence length="283" mass="30333">MIRRWNSKAGRAARGFRRAALGIMVLAPLPASAASIEANYDISLLGLKIGIAAIKADVVKDQYKLDVWSQLTGLAGIITGGKGAATSTGSISGDRILPATFAVTTANSEKSITVRMALAGGSVQAVEIKPPIEPRPDRIPVTEQNKRGVVDPLSALLMPASSGNTSNAAACDRNIPVFDGATRFDVKLSYAREETVRSATYSGPVAVCRARYLPISGHRADRTATKFMENNKDMEAWLMPVGEDRVFIPYRISVRTPLGTTVIEATRVNVNGNNPRMPVRARN</sequence>